<dbReference type="Proteomes" id="UP000579153">
    <property type="component" value="Unassembled WGS sequence"/>
</dbReference>
<dbReference type="InterPro" id="IPR056639">
    <property type="entry name" value="DUF7737"/>
</dbReference>
<organism evidence="3 4">
    <name type="scientific">Nonomuraea jabiensis</name>
    <dbReference type="NCBI Taxonomy" id="882448"/>
    <lineage>
        <taxon>Bacteria</taxon>
        <taxon>Bacillati</taxon>
        <taxon>Actinomycetota</taxon>
        <taxon>Actinomycetes</taxon>
        <taxon>Streptosporangiales</taxon>
        <taxon>Streptosporangiaceae</taxon>
        <taxon>Nonomuraea</taxon>
    </lineage>
</organism>
<keyword evidence="4" id="KW-1185">Reference proteome</keyword>
<protein>
    <recommendedName>
        <fullName evidence="5">DUF4132 domain-containing protein</fullName>
    </recommendedName>
</protein>
<sequence length="697" mass="77496">MHLSALAQRLLNLILGTANDPTRWPDASQLNVGLTGVAGSAPGRYAVDERARQQLAAPARELVGFLLPEDGPWRHGRFPVLVAAGLAGMDAEVGARLAERCGPIAVAETEVLLGWDVERRALFAEAERARGAERAQWDGPPPVVIEWLGGLPGYLDFARTALEAAGARVAAIHAGEIPYEAEKAFDDEEKSALGRALRLALFLDEPWLPALLDPLARGIAVAPTQARTLPSQALLFEIARAVRDHPTPEAISALRAARQVTRHAGVPKQLDRMFKRIEPALGERLEVAFRLPDGRVRQAFGEHTAVISTDGEVELSWWHGDRKLKAVPAAVRREHPDEVKRLRELAKQTMQQQATLFRALEAGYTGETPAPYRQLEGRSVVDRLIWEFEVSPGVWRAELGMSVPDVPVRLWHPARASVAEVRAWREVVQGKELRQPFKQAFREVYLITPAEEESGSDSLRFDGHVVDYRRLRALFKQRGWQSPFLGQWDDGYQGEAHRVLASGRWRVSLDHGLYDEVHASTGRIHFQRLTEGRWRHAPLTEVPALVFSEAMRDVDLFVAVASITSDPRWADQGPDHLRDYWRTGSFAALPPSAEVRRDALSRLIGRTAIADRCTVTDRFLVVRGDLRTYKIHLGSANILMEPNDAYLCIVAARVPQAGLFLPFEEDGRLALILSKAFLLANDTAITDPSITRQLQAI</sequence>
<comment type="caution">
    <text evidence="3">The sequence shown here is derived from an EMBL/GenBank/DDBJ whole genome shotgun (WGS) entry which is preliminary data.</text>
</comment>
<accession>A0A7W9L8Z9</accession>
<feature type="domain" description="DUF7737" evidence="2">
    <location>
        <begin position="593"/>
        <end position="694"/>
    </location>
</feature>
<reference evidence="3 4" key="1">
    <citation type="submission" date="2020-08" db="EMBL/GenBank/DDBJ databases">
        <title>Sequencing the genomes of 1000 actinobacteria strains.</title>
        <authorList>
            <person name="Klenk H.-P."/>
        </authorList>
    </citation>
    <scope>NUCLEOTIDE SEQUENCE [LARGE SCALE GENOMIC DNA]</scope>
    <source>
        <strain evidence="3 4">DSM 45507</strain>
    </source>
</reference>
<dbReference type="EMBL" id="JACHMB010000001">
    <property type="protein sequence ID" value="MBB5775077.1"/>
    <property type="molecule type" value="Genomic_DNA"/>
</dbReference>
<gene>
    <name evidence="3" type="ORF">HD596_001833</name>
</gene>
<evidence type="ECO:0008006" key="5">
    <source>
        <dbReference type="Google" id="ProtNLM"/>
    </source>
</evidence>
<evidence type="ECO:0000259" key="2">
    <source>
        <dbReference type="Pfam" id="PF24879"/>
    </source>
</evidence>
<evidence type="ECO:0000313" key="4">
    <source>
        <dbReference type="Proteomes" id="UP000579153"/>
    </source>
</evidence>
<proteinExistence type="predicted"/>
<evidence type="ECO:0000313" key="3">
    <source>
        <dbReference type="EMBL" id="MBB5775077.1"/>
    </source>
</evidence>
<dbReference type="Pfam" id="PF24879">
    <property type="entry name" value="DUF7737"/>
    <property type="match status" value="1"/>
</dbReference>
<name>A0A7W9L8Z9_9ACTN</name>
<feature type="domain" description="DUF4132" evidence="1">
    <location>
        <begin position="322"/>
        <end position="480"/>
    </location>
</feature>
<dbReference type="InterPro" id="IPR025406">
    <property type="entry name" value="DUF4132"/>
</dbReference>
<dbReference type="RefSeq" id="WP_185068820.1">
    <property type="nucleotide sequence ID" value="NZ_JACHMB010000001.1"/>
</dbReference>
<dbReference type="AlphaFoldDB" id="A0A7W9L8Z9"/>
<dbReference type="Pfam" id="PF13569">
    <property type="entry name" value="DUF4132"/>
    <property type="match status" value="1"/>
</dbReference>
<evidence type="ECO:0000259" key="1">
    <source>
        <dbReference type="Pfam" id="PF13569"/>
    </source>
</evidence>